<comment type="caution">
    <text evidence="1">The sequence shown here is derived from an EMBL/GenBank/DDBJ whole genome shotgun (WGS) entry which is preliminary data.</text>
</comment>
<dbReference type="RefSeq" id="WP_148354648.1">
    <property type="nucleotide sequence ID" value="NZ_JBHSBF010000032.1"/>
</dbReference>
<dbReference type="AlphaFoldDB" id="A0A5D0TUD0"/>
<protein>
    <submittedName>
        <fullName evidence="1">Uncharacterized protein</fullName>
    </submittedName>
</protein>
<gene>
    <name evidence="1" type="ORF">FXF65_36570</name>
</gene>
<evidence type="ECO:0000313" key="1">
    <source>
        <dbReference type="EMBL" id="TYC09030.1"/>
    </source>
</evidence>
<organism evidence="1 2">
    <name type="scientific">Actinomadura syzygii</name>
    <dbReference type="NCBI Taxonomy" id="1427538"/>
    <lineage>
        <taxon>Bacteria</taxon>
        <taxon>Bacillati</taxon>
        <taxon>Actinomycetota</taxon>
        <taxon>Actinomycetes</taxon>
        <taxon>Streptosporangiales</taxon>
        <taxon>Thermomonosporaceae</taxon>
        <taxon>Actinomadura</taxon>
    </lineage>
</organism>
<keyword evidence="2" id="KW-1185">Reference proteome</keyword>
<reference evidence="1 2" key="1">
    <citation type="submission" date="2019-08" db="EMBL/GenBank/DDBJ databases">
        <title>Actinomadura sp. nov. CYP1-5 isolated from mountain soil.</title>
        <authorList>
            <person name="Songsumanus A."/>
            <person name="Kuncharoen N."/>
            <person name="Kudo T."/>
            <person name="Yuki M."/>
            <person name="Igarashi Y."/>
            <person name="Tanasupawat S."/>
        </authorList>
    </citation>
    <scope>NUCLEOTIDE SEQUENCE [LARGE SCALE GENOMIC DNA]</scope>
    <source>
        <strain evidence="1 2">GKU157</strain>
    </source>
</reference>
<sequence>MDDYPVKVGAMLFTMVDPHRGHEVAYNRWYERDHFYAGVMDGPHALAGGRWVAPRALKDLRFPADSPFAEPLDAGSYLSVYWYLKGKVDAHTAWAGERVWWLYDNGRGFAERSHAHTGIYTFESARYADDDGVPIELALDHGYKGLAVIAAEPVDGGTADGLRAHLEDGPAAGLLAADGVDAVSSWTPRSGPTGNGGGGSPMALGTTGGSAERVVQLVFLERDPRECWDAVRAYAKAVEAGGAGRVTFAAPFLPTVVGTDAYTGELW</sequence>
<evidence type="ECO:0000313" key="2">
    <source>
        <dbReference type="Proteomes" id="UP000322634"/>
    </source>
</evidence>
<accession>A0A5D0TUD0</accession>
<name>A0A5D0TUD0_9ACTN</name>
<proteinExistence type="predicted"/>
<dbReference type="OrthoDB" id="3848366at2"/>
<dbReference type="Proteomes" id="UP000322634">
    <property type="component" value="Unassembled WGS sequence"/>
</dbReference>
<dbReference type="EMBL" id="VSFF01000015">
    <property type="protein sequence ID" value="TYC09030.1"/>
    <property type="molecule type" value="Genomic_DNA"/>
</dbReference>